<protein>
    <recommendedName>
        <fullName evidence="11">VWFA domain-containing protein</fullName>
    </recommendedName>
</protein>
<evidence type="ECO:0000313" key="13">
    <source>
        <dbReference type="Proteomes" id="UP000694569"/>
    </source>
</evidence>
<dbReference type="Proteomes" id="UP000694569">
    <property type="component" value="Unplaced"/>
</dbReference>
<reference evidence="12" key="2">
    <citation type="submission" date="2025-09" db="UniProtKB">
        <authorList>
            <consortium name="Ensembl"/>
        </authorList>
    </citation>
    <scope>IDENTIFICATION</scope>
</reference>
<feature type="compositionally biased region" description="Basic and acidic residues" evidence="9">
    <location>
        <begin position="2026"/>
        <end position="2038"/>
    </location>
</feature>
<feature type="domain" description="VWFA" evidence="11">
    <location>
        <begin position="33"/>
        <end position="207"/>
    </location>
</feature>
<proteinExistence type="predicted"/>
<feature type="compositionally biased region" description="Low complexity" evidence="9">
    <location>
        <begin position="2039"/>
        <end position="2051"/>
    </location>
</feature>
<keyword evidence="2" id="KW-0964">Secreted</keyword>
<feature type="compositionally biased region" description="Low complexity" evidence="9">
    <location>
        <begin position="1952"/>
        <end position="1963"/>
    </location>
</feature>
<dbReference type="GO" id="GO:0005581">
    <property type="term" value="C:collagen trimer"/>
    <property type="evidence" value="ECO:0007669"/>
    <property type="project" value="UniProtKB-KW"/>
</dbReference>
<keyword evidence="5" id="KW-0677">Repeat</keyword>
<feature type="region of interest" description="Disordered" evidence="9">
    <location>
        <begin position="2090"/>
        <end position="2113"/>
    </location>
</feature>
<dbReference type="InterPro" id="IPR036465">
    <property type="entry name" value="vWFA_dom_sf"/>
</dbReference>
<feature type="domain" description="VWFA" evidence="11">
    <location>
        <begin position="236"/>
        <end position="414"/>
    </location>
</feature>
<feature type="domain" description="VWFA" evidence="11">
    <location>
        <begin position="632"/>
        <end position="806"/>
    </location>
</feature>
<dbReference type="Pfam" id="PF00092">
    <property type="entry name" value="VWA"/>
    <property type="match status" value="8"/>
</dbReference>
<feature type="domain" description="VWFA" evidence="11">
    <location>
        <begin position="839"/>
        <end position="1009"/>
    </location>
</feature>
<dbReference type="Ensembl" id="ENSLLET00000026259.1">
    <property type="protein sequence ID" value="ENSLLEP00000025291.1"/>
    <property type="gene ID" value="ENSLLEG00000016037.1"/>
</dbReference>
<dbReference type="PROSITE" id="PS50234">
    <property type="entry name" value="VWFA"/>
    <property type="match status" value="8"/>
</dbReference>
<dbReference type="Gene3D" id="3.40.50.410">
    <property type="entry name" value="von Willebrand factor, type A domain"/>
    <property type="match status" value="8"/>
</dbReference>
<keyword evidence="6" id="KW-0130">Cell adhesion</keyword>
<evidence type="ECO:0000256" key="7">
    <source>
        <dbReference type="ARBA" id="ARBA00023119"/>
    </source>
</evidence>
<feature type="region of interest" description="Disordered" evidence="9">
    <location>
        <begin position="1804"/>
        <end position="2052"/>
    </location>
</feature>
<dbReference type="GO" id="GO:0007155">
    <property type="term" value="P:cell adhesion"/>
    <property type="evidence" value="ECO:0007669"/>
    <property type="project" value="UniProtKB-KW"/>
</dbReference>
<sequence>MAILKTFFYLLCGSLFHVALSQKTVCTEATTADIVFLVDGSWSIGIKNFQTMQDFLYTLINGFDVGLNNIRIGLVQYSDTPRTEFNLNTYNSKEEVLKYIRNLNYKGGGTNTGFSLQFMLENHFIKSAGSRAEEGVPQIAVVITDGHAQDNIKEPAKQVKNAGITLYAIGIKDALLSELNEIASDPDDQHVYNVVDFNALQGISQNMLQGLCTTVEEAVRKIGQIAQACRKATLADIVFLVESSSQIGDANFENIKNFLYGFVSSLDIGSSRVRVGLAQYSAETIPVSKLNQHILKDEILEKIQNLPFLGGEAYTGRALKYVNDNFFTEEAGSRAGDNIAQVLIVITSGESADGFLEDARRLKSKGISVYVTGHNVQDKVELQEVANRPSEKFIHSVDSYVDSDEVLKPLLDNVCFGIETNIQTFAKRYADIVFIVDSSSNIRSETFIKMKDFIAQIIGQLDVGINKYRIGLAQYSGLPQTEFLLNTYETKAEILNHLQLNLKFKGGPLNTARALDFVRSTFFLEEAGSRISLGTPQYVVLITSSKSDDNVIRSAKALRKIGVTTISVGIQNSDINELRRIAAVPYVFQTEQIENIGTLKEKVTNVIMSQEMLKFSLKAQVPKVCSTATVADIVFLIDESSSIGATNFQMTRVFLHKVVNALDISSNNIRVGLALYSDEPRLEFKLNTFSKKFDILDYITNLPYRGGEANTGAAIDFVRKKLFTKQSGGRAHQGAQQIAVIMTDGQSKDGFAKPAAKLRRSGVEIFVVGFQNANYTELRAIASHPPEKHVTSIESFLQLSDIGQKLNKRLCKEIVVQSFSVPMFARTLKEGCVDTEEADIYFLIDGSSSIAAEDFEDMKIFMSELTNMFQIGQDRVRFGVVQYSTNNQLEFHISKHTTQSSLKAAIQQIQQLTGDTYTGEALKTMKNLFATTGRNVPKSLVVITDGEAHDTVTQPAASIRNDGVTIYAIGVQSALEDQLIDIAGSKDRKYFVNNFDSLQTIKLELVRELCTPEACKNVKADIMFLVDGSGSIHPDDFSKIKAFMNSMVDKVEVGPNQNQFQFGLIQFSTDAREEFTLNKYTKKNEVRAAISSIKQIGSGTLTGAALSFTTPYFDGRKGGRHGTNQYLIVITDGESFDDVAEPAAAIRAKGVTIYTIGVSAANSTQLHEISGNPNLVYVEENFDALEILNKDILFELCNPVDPCKRTEVADIIFLVDASISITVSQFTIMKRFMNAVVNDSMVGKDQVQFGVVTYSTDAEQQFALDKYSSKNEVREAIRALVRMRGLTYTATALEYTHKRFGPAYGGRKGVPRIVILITDGATTPADRPKLQPVSQSLRDDGVTVFAVGVGEAKEQELELIAGQRNRWFLVKNYTSLEGIHENITHIVCEESHQTCSHEQLDLVFLIDGSGSISSSNFTTMKTFMIGFIQSFNITKDRVRIGVAQYSANPKKEFFLNEIYSSAEMKAKINAITQLKTTTYTGKGLTFVRQFFEPANGGRRSRTVPQYLIVITDGNSNDTVEEAAALVRADGVTIFSIGIGLLNNFELVQIAGKKENVFVVENFKALDNIKRQIRMQVCEPSDEPIKDCNIDITVAVDFSRRRSNVAVRLQQKLEHYLPELMQRVSSLNNFSCVSGSLINIQFRYAVPGQGGSLLFDSDFENYNAAIIKKFIDEQSKVDTTLNAKFLQSLWAKMKSLPSQKAKIILVFTDGLDDPVQTLKVTSTALRVDGLDALMLVGLDSAQNVNELQEVQFGRGFSYYEPLSFGLTDLPGRIRKEVDTVGERKCCNVLCKCLGHEGLRGFSGSTGSKALPGAKGSPGHPGEEGGSGERGLRGLNGTRGETGCPGSRGPKGTRGYRGDKGDDGENGIDGVGGEQGERGAPGLAGEAGDFGPQGRKGPRGEPAERGERGLRGDPGDPGINNNIEGPKGFKGNPGHQGEPGKDGIEGEPGDDGLEGPQGRRGPPGQKGERGNPGEQGNRGEGGIQGPQGSRGLPGPPGSQGQQGLPGPQGVAGVEGAPGMLGSPGPKGQKGEPGDLGEKGDPGIPGRRGLPGIDGADGYGPLGLKGEKGHLGFPGYPGPQGEDGDTGKLGDVGPKGIRGRRGNSGISGINGDPGERGPPGPWGLKGTQGAVPLTPCELVNFTRDNCPCFSGNSHNFLLYLVSIQKGHSYTHICACICRSNPVGIQ</sequence>
<keyword evidence="13" id="KW-1185">Reference proteome</keyword>
<dbReference type="SUPFAM" id="SSF53300">
    <property type="entry name" value="vWA-like"/>
    <property type="match status" value="9"/>
</dbReference>
<evidence type="ECO:0000256" key="1">
    <source>
        <dbReference type="ARBA" id="ARBA00004498"/>
    </source>
</evidence>
<feature type="domain" description="VWFA" evidence="11">
    <location>
        <begin position="1021"/>
        <end position="1192"/>
    </location>
</feature>
<evidence type="ECO:0000256" key="5">
    <source>
        <dbReference type="ARBA" id="ARBA00022737"/>
    </source>
</evidence>
<evidence type="ECO:0000256" key="9">
    <source>
        <dbReference type="SAM" id="MobiDB-lite"/>
    </source>
</evidence>
<dbReference type="CDD" id="cd01472">
    <property type="entry name" value="vWA_collagen"/>
    <property type="match status" value="3"/>
</dbReference>
<evidence type="ECO:0000256" key="3">
    <source>
        <dbReference type="ARBA" id="ARBA00022530"/>
    </source>
</evidence>
<feature type="compositionally biased region" description="Basic and acidic residues" evidence="9">
    <location>
        <begin position="1896"/>
        <end position="1912"/>
    </location>
</feature>
<evidence type="ECO:0000313" key="12">
    <source>
        <dbReference type="Ensembl" id="ENSLLEP00000025291.1"/>
    </source>
</evidence>
<feature type="chain" id="PRO_5034745109" description="VWFA domain-containing protein" evidence="10">
    <location>
        <begin position="22"/>
        <end position="2182"/>
    </location>
</feature>
<evidence type="ECO:0000256" key="8">
    <source>
        <dbReference type="ARBA" id="ARBA00023180"/>
    </source>
</evidence>
<dbReference type="InterPro" id="IPR002035">
    <property type="entry name" value="VWF_A"/>
</dbReference>
<keyword evidence="7" id="KW-0176">Collagen</keyword>
<dbReference type="OrthoDB" id="6132182at2759"/>
<feature type="compositionally biased region" description="Low complexity" evidence="9">
    <location>
        <begin position="1984"/>
        <end position="2006"/>
    </location>
</feature>
<feature type="domain" description="VWFA" evidence="11">
    <location>
        <begin position="1210"/>
        <end position="1383"/>
    </location>
</feature>
<evidence type="ECO:0000256" key="6">
    <source>
        <dbReference type="ARBA" id="ARBA00022889"/>
    </source>
</evidence>
<accession>A0A8C5PNE2</accession>
<reference evidence="12" key="1">
    <citation type="submission" date="2025-08" db="UniProtKB">
        <authorList>
            <consortium name="Ensembl"/>
        </authorList>
    </citation>
    <scope>IDENTIFICATION</scope>
</reference>
<organism evidence="12 13">
    <name type="scientific">Leptobrachium leishanense</name>
    <name type="common">Leishan spiny toad</name>
    <dbReference type="NCBI Taxonomy" id="445787"/>
    <lineage>
        <taxon>Eukaryota</taxon>
        <taxon>Metazoa</taxon>
        <taxon>Chordata</taxon>
        <taxon>Craniata</taxon>
        <taxon>Vertebrata</taxon>
        <taxon>Euteleostomi</taxon>
        <taxon>Amphibia</taxon>
        <taxon>Batrachia</taxon>
        <taxon>Anura</taxon>
        <taxon>Pelobatoidea</taxon>
        <taxon>Megophryidae</taxon>
        <taxon>Leptobrachium</taxon>
    </lineage>
</organism>
<dbReference type="PANTHER" id="PTHR24020:SF86">
    <property type="entry name" value="COLLAGEN, TYPE VI, ALPHA 4"/>
    <property type="match status" value="1"/>
</dbReference>
<dbReference type="PRINTS" id="PR00453">
    <property type="entry name" value="VWFADOMAIN"/>
</dbReference>
<dbReference type="CDD" id="cd01450">
    <property type="entry name" value="vWFA_subfamily_ECM"/>
    <property type="match status" value="2"/>
</dbReference>
<dbReference type="InterPro" id="IPR050525">
    <property type="entry name" value="ECM_Assembly_Org"/>
</dbReference>
<dbReference type="PANTHER" id="PTHR24020">
    <property type="entry name" value="COLLAGEN ALPHA"/>
    <property type="match status" value="1"/>
</dbReference>
<dbReference type="SMART" id="SM00327">
    <property type="entry name" value="VWA"/>
    <property type="match status" value="9"/>
</dbReference>
<keyword evidence="4 10" id="KW-0732">Signal</keyword>
<evidence type="ECO:0000256" key="10">
    <source>
        <dbReference type="SAM" id="SignalP"/>
    </source>
</evidence>
<evidence type="ECO:0000256" key="2">
    <source>
        <dbReference type="ARBA" id="ARBA00022525"/>
    </source>
</evidence>
<name>A0A8C5PNE2_9ANUR</name>
<keyword evidence="8" id="KW-0325">Glycoprotein</keyword>
<evidence type="ECO:0000256" key="4">
    <source>
        <dbReference type="ARBA" id="ARBA00022729"/>
    </source>
</evidence>
<dbReference type="FunFam" id="3.40.50.410:FF:000001">
    <property type="entry name" value="Collagen, type XII, alpha 1"/>
    <property type="match status" value="1"/>
</dbReference>
<keyword evidence="3" id="KW-0272">Extracellular matrix</keyword>
<feature type="domain" description="VWFA" evidence="11">
    <location>
        <begin position="1401"/>
        <end position="1572"/>
    </location>
</feature>
<evidence type="ECO:0000259" key="11">
    <source>
        <dbReference type="PROSITE" id="PS50234"/>
    </source>
</evidence>
<dbReference type="FunFam" id="3.40.50.410:FF:000004">
    <property type="entry name" value="collagen alpha-6(VI) chain"/>
    <property type="match status" value="5"/>
</dbReference>
<feature type="signal peptide" evidence="10">
    <location>
        <begin position="1"/>
        <end position="21"/>
    </location>
</feature>
<comment type="subcellular location">
    <subcellularLocation>
        <location evidence="1">Secreted</location>
        <location evidence="1">Extracellular space</location>
        <location evidence="1">Extracellular matrix</location>
    </subcellularLocation>
</comment>
<feature type="compositionally biased region" description="Gly residues" evidence="9">
    <location>
        <begin position="1974"/>
        <end position="1983"/>
    </location>
</feature>
<dbReference type="GeneTree" id="ENSGT00940000163168"/>
<feature type="domain" description="VWFA" evidence="11">
    <location>
        <begin position="431"/>
        <end position="607"/>
    </location>
</feature>
<dbReference type="FunFam" id="3.40.50.410:FF:000003">
    <property type="entry name" value="Collagen type VI alpha 3 chain"/>
    <property type="match status" value="2"/>
</dbReference>